<dbReference type="AlphaFoldDB" id="A0A5M6ZHX9"/>
<reference evidence="2 3" key="1">
    <citation type="submission" date="2019-09" db="EMBL/GenBank/DDBJ databases">
        <authorList>
            <person name="Kevbrin V."/>
            <person name="Grouzdev D.S."/>
        </authorList>
    </citation>
    <scope>NUCLEOTIDE SEQUENCE [LARGE SCALE GENOMIC DNA]</scope>
    <source>
        <strain evidence="2 3">G-192</strain>
    </source>
</reference>
<evidence type="ECO:0000313" key="3">
    <source>
        <dbReference type="Proteomes" id="UP000325122"/>
    </source>
</evidence>
<dbReference type="PANTHER" id="PTHR48207:SF3">
    <property type="entry name" value="SUCCINATE--HYDROXYMETHYLGLUTARATE COA-TRANSFERASE"/>
    <property type="match status" value="1"/>
</dbReference>
<dbReference type="InterPro" id="IPR003673">
    <property type="entry name" value="CoA-Trfase_fam_III"/>
</dbReference>
<dbReference type="Gene3D" id="3.30.1540.10">
    <property type="entry name" value="formyl-coa transferase, domain 3"/>
    <property type="match status" value="1"/>
</dbReference>
<dbReference type="Pfam" id="PF02515">
    <property type="entry name" value="CoA_transf_3"/>
    <property type="match status" value="1"/>
</dbReference>
<gene>
    <name evidence="2" type="ORF">F1654_05695</name>
</gene>
<organism evidence="2 3">
    <name type="scientific">Alkalicaulis satelles</name>
    <dbReference type="NCBI Taxonomy" id="2609175"/>
    <lineage>
        <taxon>Bacteria</taxon>
        <taxon>Pseudomonadati</taxon>
        <taxon>Pseudomonadota</taxon>
        <taxon>Alphaproteobacteria</taxon>
        <taxon>Maricaulales</taxon>
        <taxon>Maricaulaceae</taxon>
        <taxon>Alkalicaulis</taxon>
    </lineage>
</organism>
<dbReference type="Gene3D" id="3.40.50.10540">
    <property type="entry name" value="Crotonobetainyl-coa:carnitine coa-transferase, domain 1"/>
    <property type="match status" value="1"/>
</dbReference>
<dbReference type="PANTHER" id="PTHR48207">
    <property type="entry name" value="SUCCINATE--HYDROXYMETHYLGLUTARATE COA-TRANSFERASE"/>
    <property type="match status" value="1"/>
</dbReference>
<dbReference type="GO" id="GO:0008410">
    <property type="term" value="F:CoA-transferase activity"/>
    <property type="evidence" value="ECO:0007669"/>
    <property type="project" value="TreeGrafter"/>
</dbReference>
<evidence type="ECO:0000313" key="2">
    <source>
        <dbReference type="EMBL" id="KAA5803307.1"/>
    </source>
</evidence>
<dbReference type="InterPro" id="IPR023606">
    <property type="entry name" value="CoA-Trfase_III_dom_1_sf"/>
</dbReference>
<sequence length="402" mass="42904">MSQGALSHIKVLDLSRVLAGPWCAQILADLGADVIKVENPEGGDDTRGWGPPFLREADGSRADAAYYLCANRNKRSIAVNLREERGREILRQLAADSDVVIENYKTGGLKKYGLDYDSVKALREDVIYCSITGFGQTGPLSAQPGYDFLIQAMGGLMSVTGEDKPMKVGVPAVDLFTGVYAASAVMAGLIARDQGLGGQHIDMALFDVQAAMLANQAANYLVSGQAPGRGGNAHPNIVPYQDFPTLDGRIAVAVGNDGQFAAFARALGRADWAADPRFQRNAARVENREVLIAEIIVVMSARSSAHWTEALSEAGVPCGPIHAIDEVFGHPQARARGLSFALPMTGCGDAPMVASPLRLSATPPVYRSAPPRLGEHTREVLQERLGIDEIACKNLARDGIVR</sequence>
<comment type="caution">
    <text evidence="2">The sequence shown here is derived from an EMBL/GenBank/DDBJ whole genome shotgun (WGS) entry which is preliminary data.</text>
</comment>
<dbReference type="SUPFAM" id="SSF89796">
    <property type="entry name" value="CoA-transferase family III (CaiB/BaiF)"/>
    <property type="match status" value="1"/>
</dbReference>
<dbReference type="InterPro" id="IPR044855">
    <property type="entry name" value="CoA-Trfase_III_dom3_sf"/>
</dbReference>
<evidence type="ECO:0000256" key="1">
    <source>
        <dbReference type="ARBA" id="ARBA00022679"/>
    </source>
</evidence>
<keyword evidence="3" id="KW-1185">Reference proteome</keyword>
<keyword evidence="1 2" id="KW-0808">Transferase</keyword>
<dbReference type="Proteomes" id="UP000325122">
    <property type="component" value="Unassembled WGS sequence"/>
</dbReference>
<name>A0A5M6ZHX9_9PROT</name>
<dbReference type="EMBL" id="VWOJ01000002">
    <property type="protein sequence ID" value="KAA5803307.1"/>
    <property type="molecule type" value="Genomic_DNA"/>
</dbReference>
<protein>
    <submittedName>
        <fullName evidence="2">CoA transferase</fullName>
    </submittedName>
</protein>
<dbReference type="RefSeq" id="WP_150022576.1">
    <property type="nucleotide sequence ID" value="NZ_VWOJ01000002.1"/>
</dbReference>
<dbReference type="InterPro" id="IPR050483">
    <property type="entry name" value="CoA-transferase_III_domain"/>
</dbReference>
<accession>A0A5M6ZHX9</accession>
<proteinExistence type="predicted"/>